<accession>A0A1D2JW17</accession>
<dbReference type="Pfam" id="PF00005">
    <property type="entry name" value="ABC_tran"/>
    <property type="match status" value="1"/>
</dbReference>
<dbReference type="PROSITE" id="PS50893">
    <property type="entry name" value="ABC_TRANSPORTER_2"/>
    <property type="match status" value="1"/>
</dbReference>
<reference evidence="6 8" key="1">
    <citation type="submission" date="2017-09" db="EMBL/GenBank/DDBJ databases">
        <title>Complete Genome Sequences of Two Strains of the Meat Spoilage Bacterium Brochothrix thermosphacta Isolated from Ground Chicken.</title>
        <authorList>
            <person name="Paoli G.C."/>
            <person name="Wijey C."/>
            <person name="Chen C.-Y."/>
            <person name="Nguyen L."/>
            <person name="Yan X."/>
            <person name="Irwin P.L."/>
        </authorList>
    </citation>
    <scope>NUCLEOTIDE SEQUENCE [LARGE SCALE GENOMIC DNA]</scope>
    <source>
        <strain evidence="6 8">BI</strain>
    </source>
</reference>
<comment type="similarity">
    <text evidence="1">Belongs to the ABC transporter superfamily.</text>
</comment>
<evidence type="ECO:0000313" key="9">
    <source>
        <dbReference type="Proteomes" id="UP000270190"/>
    </source>
</evidence>
<dbReference type="EMBL" id="CP023483">
    <property type="protein sequence ID" value="ATF26313.1"/>
    <property type="molecule type" value="Genomic_DNA"/>
</dbReference>
<dbReference type="AlphaFoldDB" id="A0A1D2JW17"/>
<keyword evidence="2" id="KW-0813">Transport</keyword>
<dbReference type="InterPro" id="IPR027417">
    <property type="entry name" value="P-loop_NTPase"/>
</dbReference>
<dbReference type="KEGG" id="bths:CNY62_07940"/>
<dbReference type="GeneID" id="66536989"/>
<keyword evidence="4 6" id="KW-0067">ATP-binding</keyword>
<dbReference type="PANTHER" id="PTHR43335">
    <property type="entry name" value="ABC TRANSPORTER, ATP-BINDING PROTEIN"/>
    <property type="match status" value="1"/>
</dbReference>
<dbReference type="RefSeq" id="WP_029091666.1">
    <property type="nucleotide sequence ID" value="NZ_CBCPHX010000002.1"/>
</dbReference>
<feature type="domain" description="ABC transporter" evidence="5">
    <location>
        <begin position="7"/>
        <end position="236"/>
    </location>
</feature>
<dbReference type="Proteomes" id="UP000243591">
    <property type="component" value="Chromosome"/>
</dbReference>
<dbReference type="PROSITE" id="PS00211">
    <property type="entry name" value="ABC_TRANSPORTER_1"/>
    <property type="match status" value="1"/>
</dbReference>
<name>A0A1D2JW17_BROTH</name>
<proteinExistence type="inferred from homology"/>
<dbReference type="Proteomes" id="UP000270190">
    <property type="component" value="Unassembled WGS sequence"/>
</dbReference>
<evidence type="ECO:0000256" key="2">
    <source>
        <dbReference type="ARBA" id="ARBA00022448"/>
    </source>
</evidence>
<evidence type="ECO:0000256" key="1">
    <source>
        <dbReference type="ARBA" id="ARBA00005417"/>
    </source>
</evidence>
<dbReference type="InterPro" id="IPR017871">
    <property type="entry name" value="ABC_transporter-like_CS"/>
</dbReference>
<evidence type="ECO:0000313" key="7">
    <source>
        <dbReference type="EMBL" id="SPP25502.1"/>
    </source>
</evidence>
<dbReference type="Gene3D" id="3.40.50.300">
    <property type="entry name" value="P-loop containing nucleotide triphosphate hydrolases"/>
    <property type="match status" value="1"/>
</dbReference>
<dbReference type="InterPro" id="IPR003593">
    <property type="entry name" value="AAA+_ATPase"/>
</dbReference>
<dbReference type="GO" id="GO:0016887">
    <property type="term" value="F:ATP hydrolysis activity"/>
    <property type="evidence" value="ECO:0007669"/>
    <property type="project" value="InterPro"/>
</dbReference>
<dbReference type="SMART" id="SM00382">
    <property type="entry name" value="AAA"/>
    <property type="match status" value="1"/>
</dbReference>
<dbReference type="OrthoDB" id="9804819at2"/>
<sequence>MDSNTVLSLDNITKRIKRKDLVKDVNFSLQKGEILGLLGPNGSGKTTIMRQIVGLTFPTSGSIVVLGETVRHTNRDYLKHIGAIIENPEFYNYMTGYQNLQQFLRLSDYEVTTDELDAIIEKVHLTDSIHNKVKTYSLGMRQRLGVAQAILHNPSVLILDEPTNGLDPQGVREFRELLKELAQTSNVGILISSHLLNEIEQICTRLLVLENGVIIKDESLDSMLATTQTVRLTTNDNHSAKLSLETLDYVSEIVGSELVVTLKSTSLAEIIRTLVNDNIDIITLEHHRESLEDNFIKLTNHKGGH</sequence>
<keyword evidence="8" id="KW-1185">Reference proteome</keyword>
<reference evidence="9" key="3">
    <citation type="submission" date="2018-04" db="EMBL/GenBank/DDBJ databases">
        <authorList>
            <person name="Illikoud N."/>
        </authorList>
    </citation>
    <scope>NUCLEOTIDE SEQUENCE [LARGE SCALE GENOMIC DNA]</scope>
</reference>
<evidence type="ECO:0000313" key="6">
    <source>
        <dbReference type="EMBL" id="ATF26313.1"/>
    </source>
</evidence>
<dbReference type="STRING" id="2756.BFR44_09365"/>
<dbReference type="PANTHER" id="PTHR43335:SF4">
    <property type="entry name" value="ABC TRANSPORTER, ATP-BINDING PROTEIN"/>
    <property type="match status" value="1"/>
</dbReference>
<gene>
    <name evidence="7" type="primary">yhcH</name>
    <name evidence="7" type="ORF">BTBSAS_10018</name>
    <name evidence="6" type="ORF">CNY62_07940</name>
</gene>
<evidence type="ECO:0000313" key="8">
    <source>
        <dbReference type="Proteomes" id="UP000243591"/>
    </source>
</evidence>
<protein>
    <submittedName>
        <fullName evidence="6">ABC transporter ATP-binding protein</fullName>
    </submittedName>
    <submittedName>
        <fullName evidence="7">Putative ABC transporter (ATP-binding protein)</fullName>
    </submittedName>
</protein>
<dbReference type="SUPFAM" id="SSF52540">
    <property type="entry name" value="P-loop containing nucleoside triphosphate hydrolases"/>
    <property type="match status" value="1"/>
</dbReference>
<dbReference type="GO" id="GO:0005524">
    <property type="term" value="F:ATP binding"/>
    <property type="evidence" value="ECO:0007669"/>
    <property type="project" value="UniProtKB-KW"/>
</dbReference>
<keyword evidence="3" id="KW-0547">Nucleotide-binding</keyword>
<reference evidence="7" key="2">
    <citation type="submission" date="2018-04" db="EMBL/GenBank/DDBJ databases">
        <authorList>
            <person name="Go L.Y."/>
            <person name="Mitchell J.A."/>
        </authorList>
    </citation>
    <scope>NUCLEOTIDE SEQUENCE</scope>
    <source>
        <strain evidence="7">BSAS1 3</strain>
    </source>
</reference>
<dbReference type="InterPro" id="IPR003439">
    <property type="entry name" value="ABC_transporter-like_ATP-bd"/>
</dbReference>
<evidence type="ECO:0000259" key="5">
    <source>
        <dbReference type="PROSITE" id="PS50893"/>
    </source>
</evidence>
<organism evidence="6 8">
    <name type="scientific">Brochothrix thermosphacta</name>
    <name type="common">Microbacterium thermosphactum</name>
    <dbReference type="NCBI Taxonomy" id="2756"/>
    <lineage>
        <taxon>Bacteria</taxon>
        <taxon>Bacillati</taxon>
        <taxon>Bacillota</taxon>
        <taxon>Bacilli</taxon>
        <taxon>Bacillales</taxon>
        <taxon>Listeriaceae</taxon>
        <taxon>Brochothrix</taxon>
    </lineage>
</organism>
<dbReference type="EMBL" id="OUNC01000001">
    <property type="protein sequence ID" value="SPP25502.1"/>
    <property type="molecule type" value="Genomic_DNA"/>
</dbReference>
<evidence type="ECO:0000256" key="4">
    <source>
        <dbReference type="ARBA" id="ARBA00022840"/>
    </source>
</evidence>
<evidence type="ECO:0000256" key="3">
    <source>
        <dbReference type="ARBA" id="ARBA00022741"/>
    </source>
</evidence>